<feature type="transmembrane region" description="Helical" evidence="2">
    <location>
        <begin position="6"/>
        <end position="25"/>
    </location>
</feature>
<keyword evidence="4" id="KW-1185">Reference proteome</keyword>
<keyword evidence="2" id="KW-0472">Membrane</keyword>
<name>A0A7G1PE98_9ACTN</name>
<evidence type="ECO:0000313" key="4">
    <source>
        <dbReference type="Proteomes" id="UP000516444"/>
    </source>
</evidence>
<feature type="transmembrane region" description="Helical" evidence="2">
    <location>
        <begin position="32"/>
        <end position="53"/>
    </location>
</feature>
<feature type="compositionally biased region" description="Acidic residues" evidence="1">
    <location>
        <begin position="306"/>
        <end position="319"/>
    </location>
</feature>
<dbReference type="RefSeq" id="WP_190853219.1">
    <property type="nucleotide sequence ID" value="NZ_AP023440.1"/>
</dbReference>
<evidence type="ECO:0000313" key="3">
    <source>
        <dbReference type="EMBL" id="BCL31405.1"/>
    </source>
</evidence>
<dbReference type="EMBL" id="AP023440">
    <property type="protein sequence ID" value="BCL31405.1"/>
    <property type="molecule type" value="Genomic_DNA"/>
</dbReference>
<accession>A0A7G1PE98</accession>
<reference evidence="3 4" key="1">
    <citation type="journal article" date="2014" name="Int. J. Syst. Evol. Microbiol.">
        <title>Complete genome sequence of Corynebacterium casei LMG S-19264T (=DSM 44701T), isolated from a smear-ripened cheese.</title>
        <authorList>
            <consortium name="US DOE Joint Genome Institute (JGI-PGF)"/>
            <person name="Walter F."/>
            <person name="Albersmeier A."/>
            <person name="Kalinowski J."/>
            <person name="Ruckert C."/>
        </authorList>
    </citation>
    <scope>NUCLEOTIDE SEQUENCE [LARGE SCALE GENOMIC DNA]</scope>
    <source>
        <strain evidence="3 4">JCM 4677</strain>
    </source>
</reference>
<protein>
    <submittedName>
        <fullName evidence="3">Uncharacterized protein</fullName>
    </submittedName>
</protein>
<dbReference type="Proteomes" id="UP000516444">
    <property type="component" value="Chromosome"/>
</dbReference>
<evidence type="ECO:0000256" key="2">
    <source>
        <dbReference type="SAM" id="Phobius"/>
    </source>
</evidence>
<keyword evidence="2" id="KW-0812">Transmembrane</keyword>
<gene>
    <name evidence="3" type="ORF">GCM10017557_62640</name>
</gene>
<keyword evidence="2" id="KW-1133">Transmembrane helix</keyword>
<dbReference type="AlphaFoldDB" id="A0A7G1PE98"/>
<sequence length="319" mass="34057">MRRVAYFFGGAAAAGAGTYVVVYLYRWQWQRAILCGVLLLVVEVMLLGIVLLGRLARIEERLSDADRRQEDVLARLREKEAPSGAAGDRFRWLDEPTSRTYVFVPVLMVTGVLLSGLAWVVQRIASATAGPTAERRLAGRLSVLAAPDPDGGADLDDLPPPGAPRGHGRALRVLAVGVIGAALLGALVDGLADLTQTREEERTDSEATSLLLRVDMRGTNMTAERQSLAARQLWERCRDSTSVPLNRASLGALGDGLFAGVVQPALTDHDRMRLRGCLEDAGLDRTHLTVVGISDANADAGTGADGDSDSDSDSDADDD</sequence>
<proteinExistence type="predicted"/>
<organism evidence="3 4">
    <name type="scientific">Streptomyces aurantiacus</name>
    <dbReference type="NCBI Taxonomy" id="47760"/>
    <lineage>
        <taxon>Bacteria</taxon>
        <taxon>Bacillati</taxon>
        <taxon>Actinomycetota</taxon>
        <taxon>Actinomycetes</taxon>
        <taxon>Kitasatosporales</taxon>
        <taxon>Streptomycetaceae</taxon>
        <taxon>Streptomyces</taxon>
        <taxon>Streptomyces aurantiacus group</taxon>
    </lineage>
</organism>
<feature type="transmembrane region" description="Helical" evidence="2">
    <location>
        <begin position="101"/>
        <end position="121"/>
    </location>
</feature>
<dbReference type="KEGG" id="sgm:GCM10017557_62640"/>
<evidence type="ECO:0000256" key="1">
    <source>
        <dbReference type="SAM" id="MobiDB-lite"/>
    </source>
</evidence>
<feature type="transmembrane region" description="Helical" evidence="2">
    <location>
        <begin position="173"/>
        <end position="192"/>
    </location>
</feature>
<feature type="region of interest" description="Disordered" evidence="1">
    <location>
        <begin position="296"/>
        <end position="319"/>
    </location>
</feature>